<feature type="compositionally biased region" description="Low complexity" evidence="2">
    <location>
        <begin position="1"/>
        <end position="11"/>
    </location>
</feature>
<sequence>MSFRRSSSASASKDDGGSGSGSGSGSKGGRPLSRWLSKTNSLLEQITNAPGARTGEWEEQEARAEQEAERVRCRKCGVVFADKSTLKQHYVLMPKHNPDWSDAGLAFPSSPPTPTPATPPSFGAKSRSISAPSFDLDRDAHDDDDDDDDDDYGDAAHLQASPSQSNEERSRFASQFSKLHPAFYEREIVVRQHSDHELKAGGLGAKIVIGPGHGMTYNPNARPRQSPQAAAAGSSSHARTTSLSHSAPPRPGPSGPSASSHGRSYSVDTGSSLMGFDDDFMGHQGTVKRTPHLERSATEPAIHFDSIEEHDDEDQADRHHDDEDEDEREFGYDYRSDEDAEDNDDLRARHDRSGSSAPTTPPLDSQRRDSIESDDTFLATPSQHAADSHLHNRDDDEQQHADSSHQLAARRIEALSLGDAAAGSAPSEFDDAFKDAGLDAFPAVPSTASGATTPSAEVAPSALVSTNTSNKLLARPAPAIPSISKSKSALAARPAPPPPPPSTTSSLASRRPPAPPPVGIPAPGKGPPPPPSVSLPAGDAGGAAPLKKKRAAPPPPPPRRTGSAAVSK</sequence>
<protein>
    <recommendedName>
        <fullName evidence="3">C2H2-type domain-containing protein</fullName>
    </recommendedName>
</protein>
<evidence type="ECO:0000256" key="1">
    <source>
        <dbReference type="PROSITE-ProRule" id="PRU00042"/>
    </source>
</evidence>
<feature type="region of interest" description="Disordered" evidence="2">
    <location>
        <begin position="1"/>
        <end position="71"/>
    </location>
</feature>
<feature type="domain" description="C2H2-type" evidence="3">
    <location>
        <begin position="71"/>
        <end position="98"/>
    </location>
</feature>
<feature type="compositionally biased region" description="Low complexity" evidence="2">
    <location>
        <begin position="534"/>
        <end position="545"/>
    </location>
</feature>
<evidence type="ECO:0000313" key="4">
    <source>
        <dbReference type="EMBL" id="KAK0530133.1"/>
    </source>
</evidence>
<feature type="compositionally biased region" description="Low complexity" evidence="2">
    <location>
        <begin position="484"/>
        <end position="493"/>
    </location>
</feature>
<feature type="compositionally biased region" description="Low complexity" evidence="2">
    <location>
        <begin position="255"/>
        <end position="264"/>
    </location>
</feature>
<feature type="compositionally biased region" description="Acidic residues" evidence="2">
    <location>
        <begin position="142"/>
        <end position="153"/>
    </location>
</feature>
<dbReference type="PROSITE" id="PS50157">
    <property type="entry name" value="ZINC_FINGER_C2H2_2"/>
    <property type="match status" value="1"/>
</dbReference>
<feature type="region of interest" description="Disordered" evidence="2">
    <location>
        <begin position="214"/>
        <end position="407"/>
    </location>
</feature>
<gene>
    <name evidence="4" type="ORF">OC842_004029</name>
</gene>
<feature type="compositionally biased region" description="Low complexity" evidence="2">
    <location>
        <begin position="221"/>
        <end position="247"/>
    </location>
</feature>
<feature type="compositionally biased region" description="Polar residues" evidence="2">
    <location>
        <begin position="36"/>
        <end position="48"/>
    </location>
</feature>
<comment type="caution">
    <text evidence="4">The sequence shown here is derived from an EMBL/GenBank/DDBJ whole genome shotgun (WGS) entry which is preliminary data.</text>
</comment>
<evidence type="ECO:0000259" key="3">
    <source>
        <dbReference type="PROSITE" id="PS50157"/>
    </source>
</evidence>
<dbReference type="Proteomes" id="UP001176521">
    <property type="component" value="Unassembled WGS sequence"/>
</dbReference>
<dbReference type="GO" id="GO:0008270">
    <property type="term" value="F:zinc ion binding"/>
    <property type="evidence" value="ECO:0007669"/>
    <property type="project" value="UniProtKB-KW"/>
</dbReference>
<keyword evidence="1" id="KW-0863">Zinc-finger</keyword>
<name>A0AAN6JKK9_9BASI</name>
<feature type="compositionally biased region" description="Gly residues" evidence="2">
    <location>
        <begin position="17"/>
        <end position="28"/>
    </location>
</feature>
<feature type="compositionally biased region" description="Pro residues" evidence="2">
    <location>
        <begin position="109"/>
        <end position="119"/>
    </location>
</feature>
<keyword evidence="5" id="KW-1185">Reference proteome</keyword>
<feature type="region of interest" description="Disordered" evidence="2">
    <location>
        <begin position="94"/>
        <end position="174"/>
    </location>
</feature>
<dbReference type="EMBL" id="JAPDMQ010000223">
    <property type="protein sequence ID" value="KAK0530133.1"/>
    <property type="molecule type" value="Genomic_DNA"/>
</dbReference>
<feature type="compositionally biased region" description="Pro residues" evidence="2">
    <location>
        <begin position="512"/>
        <end position="533"/>
    </location>
</feature>
<accession>A0AAN6JKK9</accession>
<proteinExistence type="predicted"/>
<feature type="compositionally biased region" description="Basic and acidic residues" evidence="2">
    <location>
        <begin position="60"/>
        <end position="71"/>
    </location>
</feature>
<organism evidence="4 5">
    <name type="scientific">Tilletia horrida</name>
    <dbReference type="NCBI Taxonomy" id="155126"/>
    <lineage>
        <taxon>Eukaryota</taxon>
        <taxon>Fungi</taxon>
        <taxon>Dikarya</taxon>
        <taxon>Basidiomycota</taxon>
        <taxon>Ustilaginomycotina</taxon>
        <taxon>Exobasidiomycetes</taxon>
        <taxon>Tilletiales</taxon>
        <taxon>Tilletiaceae</taxon>
        <taxon>Tilletia</taxon>
    </lineage>
</organism>
<dbReference type="AlphaFoldDB" id="A0AAN6JKK9"/>
<feature type="region of interest" description="Disordered" evidence="2">
    <location>
        <begin position="469"/>
        <end position="568"/>
    </location>
</feature>
<keyword evidence="1" id="KW-0862">Zinc</keyword>
<reference evidence="4" key="1">
    <citation type="journal article" date="2023" name="PhytoFront">
        <title>Draft Genome Resources of Seven Strains of Tilletia horrida, Causal Agent of Kernel Smut of Rice.</title>
        <authorList>
            <person name="Khanal S."/>
            <person name="Antony Babu S."/>
            <person name="Zhou X.G."/>
        </authorList>
    </citation>
    <scope>NUCLEOTIDE SEQUENCE</scope>
    <source>
        <strain evidence="4">TX3</strain>
    </source>
</reference>
<evidence type="ECO:0000313" key="5">
    <source>
        <dbReference type="Proteomes" id="UP001176521"/>
    </source>
</evidence>
<dbReference type="InterPro" id="IPR013087">
    <property type="entry name" value="Znf_C2H2_type"/>
</dbReference>
<feature type="compositionally biased region" description="Basic and acidic residues" evidence="2">
    <location>
        <begin position="386"/>
        <end position="403"/>
    </location>
</feature>
<evidence type="ECO:0000256" key="2">
    <source>
        <dbReference type="SAM" id="MobiDB-lite"/>
    </source>
</evidence>
<keyword evidence="1" id="KW-0479">Metal-binding</keyword>